<dbReference type="InterPro" id="IPR045279">
    <property type="entry name" value="ARR-like"/>
</dbReference>
<evidence type="ECO:0000256" key="3">
    <source>
        <dbReference type="ARBA" id="ARBA00023163"/>
    </source>
</evidence>
<keyword evidence="7" id="KW-1185">Reference proteome</keyword>
<dbReference type="SMART" id="SM00448">
    <property type="entry name" value="REC"/>
    <property type="match status" value="1"/>
</dbReference>
<dbReference type="Gene3D" id="3.40.50.2300">
    <property type="match status" value="1"/>
</dbReference>
<gene>
    <name evidence="6" type="ORF">MIMGU_mgv1a022611mg</name>
</gene>
<evidence type="ECO:0000256" key="2">
    <source>
        <dbReference type="ARBA" id="ARBA00023015"/>
    </source>
</evidence>
<evidence type="ECO:0000256" key="4">
    <source>
        <dbReference type="PROSITE-ProRule" id="PRU00169"/>
    </source>
</evidence>
<dbReference type="SUPFAM" id="SSF52172">
    <property type="entry name" value="CheY-like"/>
    <property type="match status" value="1"/>
</dbReference>
<dbReference type="InterPro" id="IPR001789">
    <property type="entry name" value="Sig_transdc_resp-reg_receiver"/>
</dbReference>
<dbReference type="AlphaFoldDB" id="A0A022Q0S0"/>
<evidence type="ECO:0000256" key="1">
    <source>
        <dbReference type="ARBA" id="ARBA00023012"/>
    </source>
</evidence>
<sequence length="147" mass="16504">MDCGPYSCKPIRAFVEHPHVLLVDDCEITRKLIELLFTECACRVITSDGGVNALEYLGLADDDQSLGEYNTPKMKMICIDYEMPRMNGYELLKKLKESPLMEDVPVAVMASDNDPTLVKKCIEAGAVMFISKPVKEVDVEKLKNLMK</sequence>
<dbReference type="Proteomes" id="UP000030748">
    <property type="component" value="Unassembled WGS sequence"/>
</dbReference>
<dbReference type="PhylomeDB" id="A0A022Q0S0"/>
<keyword evidence="1" id="KW-0902">Two-component regulatory system</keyword>
<dbReference type="PANTHER" id="PTHR43874">
    <property type="entry name" value="TWO-COMPONENT RESPONSE REGULATOR"/>
    <property type="match status" value="1"/>
</dbReference>
<dbReference type="eggNOG" id="KOG1601">
    <property type="taxonomic scope" value="Eukaryota"/>
</dbReference>
<proteinExistence type="predicted"/>
<dbReference type="InterPro" id="IPR011006">
    <property type="entry name" value="CheY-like_superfamily"/>
</dbReference>
<evidence type="ECO:0000313" key="6">
    <source>
        <dbReference type="EMBL" id="EYU20105.1"/>
    </source>
</evidence>
<keyword evidence="3" id="KW-0804">Transcription</keyword>
<dbReference type="Pfam" id="PF00072">
    <property type="entry name" value="Response_reg"/>
    <property type="match status" value="1"/>
</dbReference>
<evidence type="ECO:0000313" key="7">
    <source>
        <dbReference type="Proteomes" id="UP000030748"/>
    </source>
</evidence>
<evidence type="ECO:0000259" key="5">
    <source>
        <dbReference type="PROSITE" id="PS50110"/>
    </source>
</evidence>
<organism evidence="6 7">
    <name type="scientific">Erythranthe guttata</name>
    <name type="common">Yellow monkey flower</name>
    <name type="synonym">Mimulus guttatus</name>
    <dbReference type="NCBI Taxonomy" id="4155"/>
    <lineage>
        <taxon>Eukaryota</taxon>
        <taxon>Viridiplantae</taxon>
        <taxon>Streptophyta</taxon>
        <taxon>Embryophyta</taxon>
        <taxon>Tracheophyta</taxon>
        <taxon>Spermatophyta</taxon>
        <taxon>Magnoliopsida</taxon>
        <taxon>eudicotyledons</taxon>
        <taxon>Gunneridae</taxon>
        <taxon>Pentapetalae</taxon>
        <taxon>asterids</taxon>
        <taxon>lamiids</taxon>
        <taxon>Lamiales</taxon>
        <taxon>Phrymaceae</taxon>
        <taxon>Erythranthe</taxon>
    </lineage>
</organism>
<dbReference type="GO" id="GO:0000160">
    <property type="term" value="P:phosphorelay signal transduction system"/>
    <property type="evidence" value="ECO:0007669"/>
    <property type="project" value="UniProtKB-KW"/>
</dbReference>
<dbReference type="STRING" id="4155.A0A022Q0S0"/>
<dbReference type="PANTHER" id="PTHR43874:SF99">
    <property type="entry name" value="TWO-COMPONENT RESPONSE REGULATOR ARR16"/>
    <property type="match status" value="1"/>
</dbReference>
<feature type="modified residue" description="4-aspartylphosphate" evidence="4">
    <location>
        <position position="80"/>
    </location>
</feature>
<keyword evidence="2" id="KW-0805">Transcription regulation</keyword>
<reference evidence="6 7" key="1">
    <citation type="journal article" date="2013" name="Proc. Natl. Acad. Sci. U.S.A.">
        <title>Fine-scale variation in meiotic recombination in Mimulus inferred from population shotgun sequencing.</title>
        <authorList>
            <person name="Hellsten U."/>
            <person name="Wright K.M."/>
            <person name="Jenkins J."/>
            <person name="Shu S."/>
            <person name="Yuan Y."/>
            <person name="Wessler S.R."/>
            <person name="Schmutz J."/>
            <person name="Willis J.H."/>
            <person name="Rokhsar D.S."/>
        </authorList>
    </citation>
    <scope>NUCLEOTIDE SEQUENCE [LARGE SCALE GENOMIC DNA]</scope>
    <source>
        <strain evidence="7">cv. DUN x IM62</strain>
    </source>
</reference>
<dbReference type="GO" id="GO:0009736">
    <property type="term" value="P:cytokinin-activated signaling pathway"/>
    <property type="evidence" value="ECO:0007669"/>
    <property type="project" value="InterPro"/>
</dbReference>
<dbReference type="EMBL" id="KI632289">
    <property type="protein sequence ID" value="EYU20105.1"/>
    <property type="molecule type" value="Genomic_DNA"/>
</dbReference>
<dbReference type="PROSITE" id="PS50110">
    <property type="entry name" value="RESPONSE_REGULATORY"/>
    <property type="match status" value="1"/>
</dbReference>
<protein>
    <recommendedName>
        <fullName evidence="5">Response regulatory domain-containing protein</fullName>
    </recommendedName>
</protein>
<accession>A0A022Q0S0</accession>
<name>A0A022Q0S0_ERYGU</name>
<keyword evidence="4" id="KW-0597">Phosphoprotein</keyword>
<feature type="domain" description="Response regulatory" evidence="5">
    <location>
        <begin position="19"/>
        <end position="147"/>
    </location>
</feature>